<name>A0A4Z1P3R5_9PEZI</name>
<accession>A0A4Z1P3R5</accession>
<reference evidence="1 2" key="1">
    <citation type="submission" date="2019-04" db="EMBL/GenBank/DDBJ databases">
        <title>High contiguity whole genome sequence and gene annotation resource for two Venturia nashicola isolates.</title>
        <authorList>
            <person name="Prokchorchik M."/>
            <person name="Won K."/>
            <person name="Lee Y."/>
            <person name="Choi E.D."/>
            <person name="Segonzac C."/>
            <person name="Sohn K.H."/>
        </authorList>
    </citation>
    <scope>NUCLEOTIDE SEQUENCE [LARGE SCALE GENOMIC DNA]</scope>
    <source>
        <strain evidence="1 2">PRI2</strain>
    </source>
</reference>
<comment type="caution">
    <text evidence="1">The sequence shown here is derived from an EMBL/GenBank/DDBJ whole genome shotgun (WGS) entry which is preliminary data.</text>
</comment>
<evidence type="ECO:0000313" key="2">
    <source>
        <dbReference type="Proteomes" id="UP000298493"/>
    </source>
</evidence>
<dbReference type="AlphaFoldDB" id="A0A4Z1P3R5"/>
<organism evidence="1 2">
    <name type="scientific">Venturia nashicola</name>
    <dbReference type="NCBI Taxonomy" id="86259"/>
    <lineage>
        <taxon>Eukaryota</taxon>
        <taxon>Fungi</taxon>
        <taxon>Dikarya</taxon>
        <taxon>Ascomycota</taxon>
        <taxon>Pezizomycotina</taxon>
        <taxon>Dothideomycetes</taxon>
        <taxon>Pleosporomycetidae</taxon>
        <taxon>Venturiales</taxon>
        <taxon>Venturiaceae</taxon>
        <taxon>Venturia</taxon>
    </lineage>
</organism>
<dbReference type="Proteomes" id="UP000298493">
    <property type="component" value="Unassembled WGS sequence"/>
</dbReference>
<sequence>MYRSLTSTKSFNALRKRAEQAEQTQQTHRLAEDYYRSYAGQYFQMKNMRQKLAHDGGNGLPYQLFIAPRTVKPDTWFLDFERVDALIQEIVRLFPASPFAIGKITARLDKFDRGLKRIRDKLRLLAEAINDQIQAAASEPLHLKHGILEHFRTGVHGIEDKGVPVDGMYRNSVDCIP</sequence>
<evidence type="ECO:0000313" key="1">
    <source>
        <dbReference type="EMBL" id="TID23437.1"/>
    </source>
</evidence>
<dbReference type="OrthoDB" id="10417869at2759"/>
<proteinExistence type="predicted"/>
<gene>
    <name evidence="1" type="ORF">E6O75_ATG03073</name>
</gene>
<keyword evidence="2" id="KW-1185">Reference proteome</keyword>
<protein>
    <submittedName>
        <fullName evidence="1">Uncharacterized protein</fullName>
    </submittedName>
</protein>
<dbReference type="EMBL" id="SNSC02000006">
    <property type="protein sequence ID" value="TID23437.1"/>
    <property type="molecule type" value="Genomic_DNA"/>
</dbReference>